<dbReference type="HOGENOM" id="CLU_3186916_0_0_10"/>
<dbReference type="STRING" id="762982.HMPREF9442_01528"/>
<accession>F3QTL0</accession>
<dbReference type="AlphaFoldDB" id="F3QTL0"/>
<name>F3QTL0_9BACT</name>
<sequence>MPERRHCILWIRPRMAKYFQADMKTVYLLGRDGLSHTISSHTESYR</sequence>
<keyword evidence="2" id="KW-1185">Reference proteome</keyword>
<comment type="caution">
    <text evidence="1">The sequence shown here is derived from an EMBL/GenBank/DDBJ whole genome shotgun (WGS) entry which is preliminary data.</text>
</comment>
<proteinExistence type="predicted"/>
<dbReference type="EMBL" id="AFBR01000036">
    <property type="protein sequence ID" value="EGG54735.1"/>
    <property type="molecule type" value="Genomic_DNA"/>
</dbReference>
<gene>
    <name evidence="1" type="ORF">HMPREF9442_01528</name>
</gene>
<evidence type="ECO:0000313" key="1">
    <source>
        <dbReference type="EMBL" id="EGG54735.1"/>
    </source>
</evidence>
<reference evidence="1 2" key="1">
    <citation type="submission" date="2011-02" db="EMBL/GenBank/DDBJ databases">
        <authorList>
            <person name="Weinstock G."/>
            <person name="Sodergren E."/>
            <person name="Clifton S."/>
            <person name="Fulton L."/>
            <person name="Fulton B."/>
            <person name="Courtney L."/>
            <person name="Fronick C."/>
            <person name="Harrison M."/>
            <person name="Strong C."/>
            <person name="Farmer C."/>
            <person name="Delahaunty K."/>
            <person name="Markovic C."/>
            <person name="Hall O."/>
            <person name="Minx P."/>
            <person name="Tomlinson C."/>
            <person name="Mitreva M."/>
            <person name="Hou S."/>
            <person name="Chen J."/>
            <person name="Wollam A."/>
            <person name="Pepin K.H."/>
            <person name="Johnson M."/>
            <person name="Bhonagiri V."/>
            <person name="Zhang X."/>
            <person name="Suruliraj S."/>
            <person name="Warren W."/>
            <person name="Chinwalla A."/>
            <person name="Mardis E.R."/>
            <person name="Wilson R.K."/>
        </authorList>
    </citation>
    <scope>NUCLEOTIDE SEQUENCE [LARGE SCALE GENOMIC DNA]</scope>
    <source>
        <strain evidence="1 2">YIT 11841</strain>
    </source>
</reference>
<evidence type="ECO:0000313" key="2">
    <source>
        <dbReference type="Proteomes" id="UP000005546"/>
    </source>
</evidence>
<dbReference type="Proteomes" id="UP000005546">
    <property type="component" value="Unassembled WGS sequence"/>
</dbReference>
<protein>
    <submittedName>
        <fullName evidence="1">Conserved domain protein</fullName>
    </submittedName>
</protein>
<organism evidence="1 2">
    <name type="scientific">Paraprevotella xylaniphila YIT 11841</name>
    <dbReference type="NCBI Taxonomy" id="762982"/>
    <lineage>
        <taxon>Bacteria</taxon>
        <taxon>Pseudomonadati</taxon>
        <taxon>Bacteroidota</taxon>
        <taxon>Bacteroidia</taxon>
        <taxon>Bacteroidales</taxon>
        <taxon>Prevotellaceae</taxon>
        <taxon>Paraprevotella</taxon>
    </lineage>
</organism>